<proteinExistence type="predicted"/>
<sequence>MSRTIPSNVGRPSVTCCQSRGRESGEIQDESGTPMSAAQETSFGQEAFRFCRQAKAVHARLEPCVFSLASTVFRAIGENARPSIFLKSLLATRYDNYVAMNCVNEVFHNIFLVQVEVANSA</sequence>
<evidence type="ECO:0000313" key="2">
    <source>
        <dbReference type="Proteomes" id="UP000821865"/>
    </source>
</evidence>
<evidence type="ECO:0000313" key="1">
    <source>
        <dbReference type="EMBL" id="KAH7933027.1"/>
    </source>
</evidence>
<protein>
    <submittedName>
        <fullName evidence="1">Uncharacterized protein</fullName>
    </submittedName>
</protein>
<reference evidence="1" key="1">
    <citation type="submission" date="2020-05" db="EMBL/GenBank/DDBJ databases">
        <title>Large-scale comparative analyses of tick genomes elucidate their genetic diversity and vector capacities.</title>
        <authorList>
            <person name="Jia N."/>
            <person name="Wang J."/>
            <person name="Shi W."/>
            <person name="Du L."/>
            <person name="Sun Y."/>
            <person name="Zhan W."/>
            <person name="Jiang J."/>
            <person name="Wang Q."/>
            <person name="Zhang B."/>
            <person name="Ji P."/>
            <person name="Sakyi L.B."/>
            <person name="Cui X."/>
            <person name="Yuan T."/>
            <person name="Jiang B."/>
            <person name="Yang W."/>
            <person name="Lam T.T.-Y."/>
            <person name="Chang Q."/>
            <person name="Ding S."/>
            <person name="Wang X."/>
            <person name="Zhu J."/>
            <person name="Ruan X."/>
            <person name="Zhao L."/>
            <person name="Wei J."/>
            <person name="Que T."/>
            <person name="Du C."/>
            <person name="Cheng J."/>
            <person name="Dai P."/>
            <person name="Han X."/>
            <person name="Huang E."/>
            <person name="Gao Y."/>
            <person name="Liu J."/>
            <person name="Shao H."/>
            <person name="Ye R."/>
            <person name="Li L."/>
            <person name="Wei W."/>
            <person name="Wang X."/>
            <person name="Wang C."/>
            <person name="Yang T."/>
            <person name="Huo Q."/>
            <person name="Li W."/>
            <person name="Guo W."/>
            <person name="Chen H."/>
            <person name="Zhou L."/>
            <person name="Ni X."/>
            <person name="Tian J."/>
            <person name="Zhou Y."/>
            <person name="Sheng Y."/>
            <person name="Liu T."/>
            <person name="Pan Y."/>
            <person name="Xia L."/>
            <person name="Li J."/>
            <person name="Zhao F."/>
            <person name="Cao W."/>
        </authorList>
    </citation>
    <scope>NUCLEOTIDE SEQUENCE</scope>
    <source>
        <strain evidence="1">Dsil-2018</strain>
    </source>
</reference>
<keyword evidence="2" id="KW-1185">Reference proteome</keyword>
<accession>A0ACB8C2H3</accession>
<dbReference type="EMBL" id="CM023478">
    <property type="protein sequence ID" value="KAH7933027.1"/>
    <property type="molecule type" value="Genomic_DNA"/>
</dbReference>
<organism evidence="1 2">
    <name type="scientific">Dermacentor silvarum</name>
    <name type="common">Tick</name>
    <dbReference type="NCBI Taxonomy" id="543639"/>
    <lineage>
        <taxon>Eukaryota</taxon>
        <taxon>Metazoa</taxon>
        <taxon>Ecdysozoa</taxon>
        <taxon>Arthropoda</taxon>
        <taxon>Chelicerata</taxon>
        <taxon>Arachnida</taxon>
        <taxon>Acari</taxon>
        <taxon>Parasitiformes</taxon>
        <taxon>Ixodida</taxon>
        <taxon>Ixodoidea</taxon>
        <taxon>Ixodidae</taxon>
        <taxon>Rhipicephalinae</taxon>
        <taxon>Dermacentor</taxon>
    </lineage>
</organism>
<gene>
    <name evidence="1" type="ORF">HPB49_006967</name>
</gene>
<name>A0ACB8C2H3_DERSI</name>
<dbReference type="Proteomes" id="UP000821865">
    <property type="component" value="Chromosome 9"/>
</dbReference>
<comment type="caution">
    <text evidence="1">The sequence shown here is derived from an EMBL/GenBank/DDBJ whole genome shotgun (WGS) entry which is preliminary data.</text>
</comment>